<evidence type="ECO:0000256" key="3">
    <source>
        <dbReference type="PIRSR" id="PIRSR001365-1"/>
    </source>
</evidence>
<keyword evidence="6" id="KW-1185">Reference proteome</keyword>
<gene>
    <name evidence="5" type="ORF">CLV72_105390</name>
</gene>
<dbReference type="Pfam" id="PF00701">
    <property type="entry name" value="DHDPS"/>
    <property type="match status" value="1"/>
</dbReference>
<dbReference type="RefSeq" id="WP_106248005.1">
    <property type="nucleotide sequence ID" value="NZ_PVZC01000005.1"/>
</dbReference>
<comment type="similarity">
    <text evidence="2">Belongs to the DapA family.</text>
</comment>
<dbReference type="PANTHER" id="PTHR42849:SF1">
    <property type="entry name" value="N-ACETYLNEURAMINATE LYASE"/>
    <property type="match status" value="1"/>
</dbReference>
<feature type="active site" description="Proton donor/acceptor" evidence="3">
    <location>
        <position position="143"/>
    </location>
</feature>
<feature type="binding site" evidence="4">
    <location>
        <position position="57"/>
    </location>
    <ligand>
        <name>pyruvate</name>
        <dbReference type="ChEBI" id="CHEBI:15361"/>
    </ligand>
</feature>
<dbReference type="OrthoDB" id="9778880at2"/>
<dbReference type="GO" id="GO:0008747">
    <property type="term" value="F:N-acetylneuraminate lyase activity"/>
    <property type="evidence" value="ECO:0007669"/>
    <property type="project" value="TreeGrafter"/>
</dbReference>
<dbReference type="GO" id="GO:0005829">
    <property type="term" value="C:cytosol"/>
    <property type="evidence" value="ECO:0007669"/>
    <property type="project" value="TreeGrafter"/>
</dbReference>
<protein>
    <submittedName>
        <fullName evidence="5">4-hydroxy-tetrahydrodipicolinate synthase</fullName>
    </submittedName>
</protein>
<evidence type="ECO:0000256" key="2">
    <source>
        <dbReference type="PIRNR" id="PIRNR001365"/>
    </source>
</evidence>
<name>A0A2T0Q2L1_9ACTN</name>
<dbReference type="SUPFAM" id="SSF51569">
    <property type="entry name" value="Aldolase"/>
    <property type="match status" value="1"/>
</dbReference>
<proteinExistence type="inferred from homology"/>
<dbReference type="PIRSF" id="PIRSF001365">
    <property type="entry name" value="DHDPS"/>
    <property type="match status" value="1"/>
</dbReference>
<evidence type="ECO:0000256" key="4">
    <source>
        <dbReference type="PIRSR" id="PIRSR001365-2"/>
    </source>
</evidence>
<evidence type="ECO:0000313" key="6">
    <source>
        <dbReference type="Proteomes" id="UP000237846"/>
    </source>
</evidence>
<dbReference type="CDD" id="cd00408">
    <property type="entry name" value="DHDPS-like"/>
    <property type="match status" value="1"/>
</dbReference>
<evidence type="ECO:0000256" key="1">
    <source>
        <dbReference type="ARBA" id="ARBA00023239"/>
    </source>
</evidence>
<dbReference type="Proteomes" id="UP000237846">
    <property type="component" value="Unassembled WGS sequence"/>
</dbReference>
<comment type="caution">
    <text evidence="5">The sequence shown here is derived from an EMBL/GenBank/DDBJ whole genome shotgun (WGS) entry which is preliminary data.</text>
</comment>
<evidence type="ECO:0000313" key="5">
    <source>
        <dbReference type="EMBL" id="PRX98037.1"/>
    </source>
</evidence>
<sequence>MPNTDENTLTERLGGVNAVLIAPFRDGTGPLDSKLMTELARSCDEAGIHAVTALGNTAELYQLTEDERLELLRAVAAGASNAVRVAGLAGAAPDALRLAEAAAGLGYDAVMLHEPLDPLAGDRGIADFLADLAERSPLPSLIYIRTPRLSRESIARLVRLPKVVGVKYARPEMNLLGSLLADEELRTACAWACGSAESMVPAMRGHGLIGFTSGLANVRPDLALGVYEASRDGDLGLLAERVRQVLPFELMRTRDGGRHNVSVVKWALREAGMDVGGVRAPCEDLGEAETAALRGILAGWPAAPAA</sequence>
<reference evidence="5 6" key="1">
    <citation type="submission" date="2018-03" db="EMBL/GenBank/DDBJ databases">
        <title>Genomic Encyclopedia of Archaeal and Bacterial Type Strains, Phase II (KMG-II): from individual species to whole genera.</title>
        <authorList>
            <person name="Goeker M."/>
        </authorList>
    </citation>
    <scope>NUCLEOTIDE SEQUENCE [LARGE SCALE GENOMIC DNA]</scope>
    <source>
        <strain evidence="5 6">DSM 45601</strain>
    </source>
</reference>
<organism evidence="5 6">
    <name type="scientific">Allonocardiopsis opalescens</name>
    <dbReference type="NCBI Taxonomy" id="1144618"/>
    <lineage>
        <taxon>Bacteria</taxon>
        <taxon>Bacillati</taxon>
        <taxon>Actinomycetota</taxon>
        <taxon>Actinomycetes</taxon>
        <taxon>Streptosporangiales</taxon>
        <taxon>Allonocardiopsis</taxon>
    </lineage>
</organism>
<dbReference type="InterPro" id="IPR013785">
    <property type="entry name" value="Aldolase_TIM"/>
</dbReference>
<dbReference type="AlphaFoldDB" id="A0A2T0Q2L1"/>
<dbReference type="InterPro" id="IPR002220">
    <property type="entry name" value="DapA-like"/>
</dbReference>
<dbReference type="GO" id="GO:0019262">
    <property type="term" value="P:N-acetylneuraminate catabolic process"/>
    <property type="evidence" value="ECO:0007669"/>
    <property type="project" value="TreeGrafter"/>
</dbReference>
<dbReference type="PANTHER" id="PTHR42849">
    <property type="entry name" value="N-ACETYLNEURAMINATE LYASE"/>
    <property type="match status" value="1"/>
</dbReference>
<accession>A0A2T0Q2L1</accession>
<dbReference type="EMBL" id="PVZC01000005">
    <property type="protein sequence ID" value="PRX98037.1"/>
    <property type="molecule type" value="Genomic_DNA"/>
</dbReference>
<dbReference type="SMART" id="SM01130">
    <property type="entry name" value="DHDPS"/>
    <property type="match status" value="1"/>
</dbReference>
<feature type="active site" description="Schiff-base intermediate with substrate" evidence="3">
    <location>
        <position position="167"/>
    </location>
</feature>
<dbReference type="Gene3D" id="3.20.20.70">
    <property type="entry name" value="Aldolase class I"/>
    <property type="match status" value="1"/>
</dbReference>
<keyword evidence="1 2" id="KW-0456">Lyase</keyword>